<sequence length="966" mass="110775">MDHRSLKFLTFNVRSLVDRSRQIELKNTLLHNNIDIAFIQECHLRSNMRVKISGYTFVYDNSPTGVAIFIKDSIQFKRVSVPATGINTTLIEISSNNSTKKYLLGSVYIPCSYPVQRLDLDLNTLLQLSSNFDGFIFGGDLNSKSPTWGDSYENSNGRVLRSWLSDNSMDVIRICDTSPSYPSGTSYLDHFLLSNHLINSRNPNYTISTRPTFSDHFPIKLDLKLDHLNIDLTPPQFFISYKNTNWHNFRQDIDVISRQIMPSINRNLTNDEIDTTLNGFKSHFSNIHEIHSEKFKIEDRSLPYSDKIKKILQIKHQWQRNLKKIFHRSGNRTSREYSILSNQIQLLKIIIKELVKIETAQIFNDRLQKIKPSPSAFKEIHRFTGSNKSSFCRQINHANNTITNSNEIADHFKNFYSTIFEGSTTLPASDEHNSTLLTCINSTPTHIYSFDENFNSLHNPDTYHFTSSENIKNIIFNINSKKSSGPDEISNFIIKRFPESTINLLTCLFNNCINNGYFPKQWKVAKIIPIKKKTTNCNVDDFRPISLLSNIGKILEVVLKEKLNNELTIDPISNYQFGFKSGHSTQHALLKFHNDVTTNLRSQSCTVAISLDIQKAFDSVSHLGILFKLIQLGVDPFIIKMLKSFFNSRKFMVQIRNTSSSLGHVNSGVPQGSILAPYLFNLFLHDFPHMYQHSKAILYADDCIVYAHNPSPVIAMSVASEHLHIINNFYKQWGIKINAAKSVAICIRNASGKCPRKVVPESKQLKLSLEGVEIPFSTSLKYLGVTFNHLLKFNDHARSIMQKVKGILASFSNILNSNYLPQNTKLLLYKVAIRSILTYAFPIWFPISPIVANELEILERKVLRKCTNKYYQSHHKKFSNTYIYKISNVVPFCKYAQQLQRKFVEKLATHENHIVSEIHEIEKNISWSDSSYLSTVGILNEPTEDVADDYTLPRFYIKSVPGTHRG</sequence>
<dbReference type="SUPFAM" id="SSF56672">
    <property type="entry name" value="DNA/RNA polymerases"/>
    <property type="match status" value="1"/>
</dbReference>
<keyword evidence="3" id="KW-0695">RNA-directed DNA polymerase</keyword>
<gene>
    <name evidence="3" type="primary">LOC109612871</name>
</gene>
<dbReference type="SUPFAM" id="SSF56219">
    <property type="entry name" value="DNase I-like"/>
    <property type="match status" value="1"/>
</dbReference>
<organism evidence="2 3">
    <name type="scientific">Musca domestica</name>
    <name type="common">House fly</name>
    <dbReference type="NCBI Taxonomy" id="7370"/>
    <lineage>
        <taxon>Eukaryota</taxon>
        <taxon>Metazoa</taxon>
        <taxon>Ecdysozoa</taxon>
        <taxon>Arthropoda</taxon>
        <taxon>Hexapoda</taxon>
        <taxon>Insecta</taxon>
        <taxon>Pterygota</taxon>
        <taxon>Neoptera</taxon>
        <taxon>Endopterygota</taxon>
        <taxon>Diptera</taxon>
        <taxon>Brachycera</taxon>
        <taxon>Muscomorpha</taxon>
        <taxon>Muscoidea</taxon>
        <taxon>Muscidae</taxon>
        <taxon>Musca</taxon>
    </lineage>
</organism>
<dbReference type="Pfam" id="PF14529">
    <property type="entry name" value="Exo_endo_phos_2"/>
    <property type="match status" value="1"/>
</dbReference>
<dbReference type="PANTHER" id="PTHR36688">
    <property type="entry name" value="ENDO/EXONUCLEASE/PHOSPHATASE DOMAIN-CONTAINING PROTEIN"/>
    <property type="match status" value="1"/>
</dbReference>
<name>A0ABM3UVS4_MUSDO</name>
<accession>A0ABM3UVS4</accession>
<dbReference type="InterPro" id="IPR005135">
    <property type="entry name" value="Endo/exonuclease/phosphatase"/>
</dbReference>
<keyword evidence="2" id="KW-1185">Reference proteome</keyword>
<dbReference type="PANTHER" id="PTHR36688:SF1">
    <property type="entry name" value="ENDONUCLEASE_EXONUCLEASE_PHOSPHATASE DOMAIN-CONTAINING PROTEIN"/>
    <property type="match status" value="1"/>
</dbReference>
<dbReference type="GO" id="GO:0003964">
    <property type="term" value="F:RNA-directed DNA polymerase activity"/>
    <property type="evidence" value="ECO:0007669"/>
    <property type="project" value="UniProtKB-KW"/>
</dbReference>
<dbReference type="GeneID" id="109612871"/>
<dbReference type="InterPro" id="IPR000477">
    <property type="entry name" value="RT_dom"/>
</dbReference>
<dbReference type="Proteomes" id="UP001652621">
    <property type="component" value="Unplaced"/>
</dbReference>
<dbReference type="InterPro" id="IPR052560">
    <property type="entry name" value="RdDP_mobile_element"/>
</dbReference>
<dbReference type="InterPro" id="IPR043502">
    <property type="entry name" value="DNA/RNA_pol_sf"/>
</dbReference>
<keyword evidence="3" id="KW-0808">Transferase</keyword>
<evidence type="ECO:0000259" key="1">
    <source>
        <dbReference type="PROSITE" id="PS50878"/>
    </source>
</evidence>
<reference evidence="3" key="1">
    <citation type="submission" date="2025-08" db="UniProtKB">
        <authorList>
            <consortium name="RefSeq"/>
        </authorList>
    </citation>
    <scope>IDENTIFICATION</scope>
    <source>
        <strain evidence="3">Aabys</strain>
        <tissue evidence="3">Whole body</tissue>
    </source>
</reference>
<dbReference type="Pfam" id="PF00078">
    <property type="entry name" value="RVT_1"/>
    <property type="match status" value="1"/>
</dbReference>
<dbReference type="CDD" id="cd01650">
    <property type="entry name" value="RT_nLTR_like"/>
    <property type="match status" value="1"/>
</dbReference>
<dbReference type="InterPro" id="IPR036691">
    <property type="entry name" value="Endo/exonu/phosph_ase_sf"/>
</dbReference>
<dbReference type="PROSITE" id="PS50878">
    <property type="entry name" value="RT_POL"/>
    <property type="match status" value="1"/>
</dbReference>
<evidence type="ECO:0000313" key="3">
    <source>
        <dbReference type="RefSeq" id="XP_058977632.1"/>
    </source>
</evidence>
<keyword evidence="3" id="KW-0548">Nucleotidyltransferase</keyword>
<proteinExistence type="predicted"/>
<protein>
    <submittedName>
        <fullName evidence="3">RNA-directed DNA polymerase from mobile element jockey</fullName>
    </submittedName>
</protein>
<dbReference type="RefSeq" id="XP_058977632.1">
    <property type="nucleotide sequence ID" value="XM_059121649.1"/>
</dbReference>
<dbReference type="Gene3D" id="3.60.10.10">
    <property type="entry name" value="Endonuclease/exonuclease/phosphatase"/>
    <property type="match status" value="1"/>
</dbReference>
<feature type="domain" description="Reverse transcriptase" evidence="1">
    <location>
        <begin position="511"/>
        <end position="787"/>
    </location>
</feature>
<evidence type="ECO:0000313" key="2">
    <source>
        <dbReference type="Proteomes" id="UP001652621"/>
    </source>
</evidence>